<reference evidence="1" key="2">
    <citation type="submission" date="2023-06" db="EMBL/GenBank/DDBJ databases">
        <authorList>
            <person name="Williams T.J."/>
            <person name="Allen M.A."/>
            <person name="Ivanova N."/>
            <person name="Huntemann M."/>
            <person name="Haque S."/>
            <person name="Hancock A.M."/>
            <person name="Brazendale S."/>
            <person name="Cavicchioli R."/>
        </authorList>
    </citation>
    <scope>NUCLEOTIDE SEQUENCE</scope>
    <source>
        <strain evidence="1">MAG_Ga0307966_1000010</strain>
    </source>
</reference>
<dbReference type="Gene3D" id="3.30.70.20">
    <property type="match status" value="1"/>
</dbReference>
<dbReference type="AlphaFoldDB" id="A0AA51GE33"/>
<proteinExistence type="predicted"/>
<accession>A0AA51GE33</accession>
<sequence>MANVEDKWPENKPGVFYVDSQCIDCDLCREIAPSFFKQNSKEGHSYVYNQPTSDDDIEKCNEALDSCPVDAIGNDSK</sequence>
<reference evidence="1" key="1">
    <citation type="journal article" date="2021" name="Front. Microbiol.">
        <title>Genome Analysis of a Verrucomicrobial Endosymbiont With a Tiny Genome Discovered in an Antarctic Lake.</title>
        <authorList>
            <person name="Williams T.J."/>
            <person name="Allen M.A."/>
            <person name="Ivanova N."/>
            <person name="Huntemann M."/>
            <person name="Haque S."/>
            <person name="Hancock A.M."/>
            <person name="Brazendale S."/>
            <person name="Cavicchioli R."/>
        </authorList>
    </citation>
    <scope>NUCLEOTIDE SEQUENCE</scope>
    <source>
        <strain evidence="1">MAG_Ga0307966_1000010</strain>
    </source>
</reference>
<dbReference type="Proteomes" id="UP001238843">
    <property type="component" value="Chromosome"/>
</dbReference>
<dbReference type="PANTHER" id="PTHR42773:SF1">
    <property type="entry name" value="METALLO-BETA-LACTAMASE FAMILY PROTEIN"/>
    <property type="match status" value="1"/>
</dbReference>
<dbReference type="EMBL" id="CP128385">
    <property type="protein sequence ID" value="WMI30482.1"/>
    <property type="molecule type" value="Genomic_DNA"/>
</dbReference>
<evidence type="ECO:0000313" key="1">
    <source>
        <dbReference type="EMBL" id="WMI30482.1"/>
    </source>
</evidence>
<gene>
    <name evidence="1" type="ORF">QTO32_00075</name>
</gene>
<protein>
    <submittedName>
        <fullName evidence="1">Ferredoxin</fullName>
    </submittedName>
</protein>
<name>A0AA51GE33_9BACT</name>
<dbReference type="PANTHER" id="PTHR42773">
    <property type="entry name" value="METALLO-BETA-LACTAMASE-RELATED"/>
    <property type="match status" value="1"/>
</dbReference>
<organism evidence="1">
    <name type="scientific">Candidatus Organicella extenuata</name>
    <dbReference type="NCBI Taxonomy" id="2841811"/>
    <lineage>
        <taxon>Bacteria</taxon>
        <taxon>Pseudomonadati</taxon>
        <taxon>Verrucomicrobiota</taxon>
        <taxon>Candidatus Organicella</taxon>
    </lineage>
</organism>
<dbReference type="SUPFAM" id="SSF54862">
    <property type="entry name" value="4Fe-4S ferredoxins"/>
    <property type="match status" value="1"/>
</dbReference>
<dbReference type="Pfam" id="PF13370">
    <property type="entry name" value="Fer4_13"/>
    <property type="match status" value="1"/>
</dbReference>